<reference evidence="1 2" key="1">
    <citation type="submission" date="2024-09" db="EMBL/GenBank/DDBJ databases">
        <authorList>
            <person name="Zhang Z.-H."/>
        </authorList>
    </citation>
    <scope>NUCLEOTIDE SEQUENCE [LARGE SCALE GENOMIC DNA]</scope>
    <source>
        <strain evidence="1 2">HHTR114</strain>
    </source>
</reference>
<evidence type="ECO:0000313" key="1">
    <source>
        <dbReference type="EMBL" id="MFC6035652.1"/>
    </source>
</evidence>
<evidence type="ECO:0000313" key="2">
    <source>
        <dbReference type="Proteomes" id="UP001596116"/>
    </source>
</evidence>
<comment type="caution">
    <text evidence="1">The sequence shown here is derived from an EMBL/GenBank/DDBJ whole genome shotgun (WGS) entry which is preliminary data.</text>
</comment>
<sequence length="161" mass="18493">MLGEMEELDLNIQNALRSFYDDPAFLEKLGAMAVSIAEDDQRYVPEQLLRLLDRNDQDVELKRRIVEFFNGGSTLDDTAKFILANKEVRPVALEQCAPVLQDFFLKLSERAKEQSSLCKAVMFYGVAMALYEWKDRRRGGVPYDDELHGPIIFSTPSRKKL</sequence>
<organism evidence="1 2">
    <name type="scientific">Hyphococcus aureus</name>
    <dbReference type="NCBI Taxonomy" id="2666033"/>
    <lineage>
        <taxon>Bacteria</taxon>
        <taxon>Pseudomonadati</taxon>
        <taxon>Pseudomonadota</taxon>
        <taxon>Alphaproteobacteria</taxon>
        <taxon>Parvularculales</taxon>
        <taxon>Parvularculaceae</taxon>
        <taxon>Hyphococcus</taxon>
    </lineage>
</organism>
<name>A0ABW1KYJ7_9PROT</name>
<gene>
    <name evidence="1" type="ORF">ACFMB1_08870</name>
</gene>
<accession>A0ABW1KYJ7</accession>
<dbReference type="Proteomes" id="UP001596116">
    <property type="component" value="Unassembled WGS sequence"/>
</dbReference>
<dbReference type="EMBL" id="JBHPON010000001">
    <property type="protein sequence ID" value="MFC6035652.1"/>
    <property type="molecule type" value="Genomic_DNA"/>
</dbReference>
<protein>
    <submittedName>
        <fullName evidence="1">Uncharacterized protein</fullName>
    </submittedName>
</protein>
<dbReference type="RefSeq" id="WP_379878887.1">
    <property type="nucleotide sequence ID" value="NZ_JBHPON010000001.1"/>
</dbReference>
<keyword evidence="2" id="KW-1185">Reference proteome</keyword>
<proteinExistence type="predicted"/>